<keyword evidence="4" id="KW-1185">Reference proteome</keyword>
<dbReference type="EMBL" id="KV417483">
    <property type="protein sequence ID" value="KZP33350.1"/>
    <property type="molecule type" value="Genomic_DNA"/>
</dbReference>
<name>A0A166W428_9AGAM</name>
<proteinExistence type="predicted"/>
<dbReference type="EMBL" id="KV417483">
    <property type="protein sequence ID" value="KZP33343.1"/>
    <property type="molecule type" value="Genomic_DNA"/>
</dbReference>
<gene>
    <name evidence="2" type="ORF">FIBSPDRAFT_847989</name>
    <name evidence="3" type="ORF">FIBSPDRAFT_847993</name>
</gene>
<evidence type="ECO:0000313" key="4">
    <source>
        <dbReference type="Proteomes" id="UP000076532"/>
    </source>
</evidence>
<dbReference type="AlphaFoldDB" id="A0A166W428"/>
<evidence type="ECO:0000256" key="1">
    <source>
        <dbReference type="SAM" id="MobiDB-lite"/>
    </source>
</evidence>
<organism evidence="3 4">
    <name type="scientific">Athelia psychrophila</name>
    <dbReference type="NCBI Taxonomy" id="1759441"/>
    <lineage>
        <taxon>Eukaryota</taxon>
        <taxon>Fungi</taxon>
        <taxon>Dikarya</taxon>
        <taxon>Basidiomycota</taxon>
        <taxon>Agaricomycotina</taxon>
        <taxon>Agaricomycetes</taxon>
        <taxon>Agaricomycetidae</taxon>
        <taxon>Atheliales</taxon>
        <taxon>Atheliaceae</taxon>
        <taxon>Athelia</taxon>
    </lineage>
</organism>
<evidence type="ECO:0000313" key="3">
    <source>
        <dbReference type="EMBL" id="KZP33350.1"/>
    </source>
</evidence>
<accession>A0A166W428</accession>
<dbReference type="Proteomes" id="UP000076532">
    <property type="component" value="Unassembled WGS sequence"/>
</dbReference>
<evidence type="ECO:0000313" key="2">
    <source>
        <dbReference type="EMBL" id="KZP33343.1"/>
    </source>
</evidence>
<reference evidence="3 4" key="1">
    <citation type="journal article" date="2016" name="Mol. Biol. Evol.">
        <title>Comparative Genomics of Early-Diverging Mushroom-Forming Fungi Provides Insights into the Origins of Lignocellulose Decay Capabilities.</title>
        <authorList>
            <person name="Nagy L.G."/>
            <person name="Riley R."/>
            <person name="Tritt A."/>
            <person name="Adam C."/>
            <person name="Daum C."/>
            <person name="Floudas D."/>
            <person name="Sun H."/>
            <person name="Yadav J.S."/>
            <person name="Pangilinan J."/>
            <person name="Larsson K.H."/>
            <person name="Matsuura K."/>
            <person name="Barry K."/>
            <person name="Labutti K."/>
            <person name="Kuo R."/>
            <person name="Ohm R.A."/>
            <person name="Bhattacharya S.S."/>
            <person name="Shirouzu T."/>
            <person name="Yoshinaga Y."/>
            <person name="Martin F.M."/>
            <person name="Grigoriev I.V."/>
            <person name="Hibbett D.S."/>
        </authorList>
    </citation>
    <scope>NUCLEOTIDE SEQUENCE [LARGE SCALE GENOMIC DNA]</scope>
    <source>
        <strain evidence="3 4">CBS 109695</strain>
    </source>
</reference>
<feature type="region of interest" description="Disordered" evidence="1">
    <location>
        <begin position="45"/>
        <end position="98"/>
    </location>
</feature>
<sequence>MTGQHRVHPAISCLLHAHTQLRGESGAVTLRYSIHRWPLRRARHKAMPAAQIHRPARARSRAPTLALGPCGTTPPSSSAPGAHCAPYLPSIPREPPDV</sequence>
<protein>
    <submittedName>
        <fullName evidence="3">Uncharacterized protein</fullName>
    </submittedName>
</protein>